<dbReference type="VEuPathDB" id="FungiDB:SeMB42_g02733"/>
<evidence type="ECO:0000313" key="2">
    <source>
        <dbReference type="Proteomes" id="UP000317494"/>
    </source>
</evidence>
<comment type="caution">
    <text evidence="1">The sequence shown here is derived from an EMBL/GenBank/DDBJ whole genome shotgun (WGS) entry which is preliminary data.</text>
</comment>
<dbReference type="AlphaFoldDB" id="A0A507DBZ7"/>
<name>A0A507DBZ7_9FUNG</name>
<dbReference type="EMBL" id="QEAN01000088">
    <property type="protein sequence ID" value="TPX49114.1"/>
    <property type="molecule type" value="Genomic_DNA"/>
</dbReference>
<sequence length="155" mass="17769">MHAPFPTIEHHSTLNNNKDTIIEHDSGEEKGFATKRNLLELNRQRDIIRSRFMNTKGFGYNYPCHRQTHPKGLVYSIHHVVYRNMDLLPSVYILVWQTASDRSASTNPSGTLEWFDALTRALNWTLSVGSIFGRYTHLDPTTFLSSVGYWISDAG</sequence>
<dbReference type="Proteomes" id="UP000317494">
    <property type="component" value="Unassembled WGS sequence"/>
</dbReference>
<proteinExistence type="predicted"/>
<gene>
    <name evidence="1" type="ORF">SeMB42_g02733</name>
</gene>
<keyword evidence="2" id="KW-1185">Reference proteome</keyword>
<accession>A0A507DBZ7</accession>
<protein>
    <submittedName>
        <fullName evidence="1">Uncharacterized protein</fullName>
    </submittedName>
</protein>
<reference evidence="1 2" key="1">
    <citation type="journal article" date="2019" name="Sci. Rep.">
        <title>Comparative genomics of chytrid fungi reveal insights into the obligate biotrophic and pathogenic lifestyle of Synchytrium endobioticum.</title>
        <authorList>
            <person name="van de Vossenberg B.T.L.H."/>
            <person name="Warris S."/>
            <person name="Nguyen H.D.T."/>
            <person name="van Gent-Pelzer M.P.E."/>
            <person name="Joly D.L."/>
            <person name="van de Geest H.C."/>
            <person name="Bonants P.J.M."/>
            <person name="Smith D.S."/>
            <person name="Levesque C.A."/>
            <person name="van der Lee T.A.J."/>
        </authorList>
    </citation>
    <scope>NUCLEOTIDE SEQUENCE [LARGE SCALE GENOMIC DNA]</scope>
    <source>
        <strain evidence="1 2">MB42</strain>
    </source>
</reference>
<evidence type="ECO:0000313" key="1">
    <source>
        <dbReference type="EMBL" id="TPX49114.1"/>
    </source>
</evidence>
<organism evidence="1 2">
    <name type="scientific">Synchytrium endobioticum</name>
    <dbReference type="NCBI Taxonomy" id="286115"/>
    <lineage>
        <taxon>Eukaryota</taxon>
        <taxon>Fungi</taxon>
        <taxon>Fungi incertae sedis</taxon>
        <taxon>Chytridiomycota</taxon>
        <taxon>Chytridiomycota incertae sedis</taxon>
        <taxon>Chytridiomycetes</taxon>
        <taxon>Synchytriales</taxon>
        <taxon>Synchytriaceae</taxon>
        <taxon>Synchytrium</taxon>
    </lineage>
</organism>